<dbReference type="PROSITE" id="PS51257">
    <property type="entry name" value="PROKAR_LIPOPROTEIN"/>
    <property type="match status" value="1"/>
</dbReference>
<dbReference type="PRINTS" id="PR00633">
    <property type="entry name" value="RCCNDNSATION"/>
</dbReference>
<gene>
    <name evidence="1" type="ORF">LZC94_32545</name>
</gene>
<dbReference type="InterPro" id="IPR009091">
    <property type="entry name" value="RCC1/BLIP-II"/>
</dbReference>
<protein>
    <recommendedName>
        <fullName evidence="3">BNR repeat domain protein</fullName>
    </recommendedName>
</protein>
<name>A0ABZ2LQF0_9BACT</name>
<proteinExistence type="predicted"/>
<dbReference type="InterPro" id="IPR000408">
    <property type="entry name" value="Reg_chr_condens"/>
</dbReference>
<dbReference type="Gene3D" id="2.130.10.30">
    <property type="entry name" value="Regulator of chromosome condensation 1/beta-lactamase-inhibitor protein II"/>
    <property type="match status" value="2"/>
</dbReference>
<organism evidence="1 2">
    <name type="scientific">Pendulispora albinea</name>
    <dbReference type="NCBI Taxonomy" id="2741071"/>
    <lineage>
        <taxon>Bacteria</taxon>
        <taxon>Pseudomonadati</taxon>
        <taxon>Myxococcota</taxon>
        <taxon>Myxococcia</taxon>
        <taxon>Myxococcales</taxon>
        <taxon>Sorangiineae</taxon>
        <taxon>Pendulisporaceae</taxon>
        <taxon>Pendulispora</taxon>
    </lineage>
</organism>
<evidence type="ECO:0000313" key="2">
    <source>
        <dbReference type="Proteomes" id="UP001370348"/>
    </source>
</evidence>
<sequence length="504" mass="52337">MRFASWLTLVTAVPAVALAILGGCEVVADLGRYGSSPLPDRPDPPDACNACGSRCCAQGSTCLGTEGAGTCSDDIVEVSAGTESSCAVLADGSLWCWGGNQFGTLGVEPEGDSSCVNGGVSVACRPKPVRVPGLSDVAHVSAGEYFVCAIKRDSSVWCWGKNAKGVLGHEAGTSGDRPCPVSLEPDAGSEPCNPTPQRVADLRALEVSSGALHVCALQLDGAVACWGTNKEWELGEPSAAVSERATPRVIPSIPPSVHVATGQSWHSCAIAADGGAVWCWGNASHGELGHPQELDKDCKEGCLPMPVSTAAIGEDGGAMYQPFEGATEVRAGFLFSCARHRSGQVFCWGDESIGTVGGPTDGGIQRAPVAIAGLSNAQTIDARFQHACALLEDGSVRCWGDNTLGSLGIGNIAGERCMPENSGTRQTCQRVPQAVLSNGAMAGITTGVASTFAWSDDRRSIWGWGSNDPARLGHTPRTQDDLTNCNDQLRSLCNPFPRRVIPFP</sequence>
<dbReference type="EMBL" id="CP089984">
    <property type="protein sequence ID" value="WXB12565.1"/>
    <property type="molecule type" value="Genomic_DNA"/>
</dbReference>
<accession>A0ABZ2LQF0</accession>
<dbReference type="InterPro" id="IPR051553">
    <property type="entry name" value="Ran_GTPase-activating"/>
</dbReference>
<dbReference type="Proteomes" id="UP001370348">
    <property type="component" value="Chromosome"/>
</dbReference>
<dbReference type="PROSITE" id="PS50012">
    <property type="entry name" value="RCC1_3"/>
    <property type="match status" value="5"/>
</dbReference>
<dbReference type="PANTHER" id="PTHR45982">
    <property type="entry name" value="REGULATOR OF CHROMOSOME CONDENSATION"/>
    <property type="match status" value="1"/>
</dbReference>
<dbReference type="Pfam" id="PF00415">
    <property type="entry name" value="RCC1"/>
    <property type="match status" value="2"/>
</dbReference>
<dbReference type="PANTHER" id="PTHR45982:SF1">
    <property type="entry name" value="REGULATOR OF CHROMOSOME CONDENSATION"/>
    <property type="match status" value="1"/>
</dbReference>
<dbReference type="SUPFAM" id="SSF50985">
    <property type="entry name" value="RCC1/BLIP-II"/>
    <property type="match status" value="1"/>
</dbReference>
<dbReference type="RefSeq" id="WP_394822187.1">
    <property type="nucleotide sequence ID" value="NZ_CP089984.1"/>
</dbReference>
<reference evidence="1 2" key="1">
    <citation type="submission" date="2021-12" db="EMBL/GenBank/DDBJ databases">
        <title>Discovery of the Pendulisporaceae a myxobacterial family with distinct sporulation behavior and unique specialized metabolism.</title>
        <authorList>
            <person name="Garcia R."/>
            <person name="Popoff A."/>
            <person name="Bader C.D."/>
            <person name="Loehr J."/>
            <person name="Walesch S."/>
            <person name="Walt C."/>
            <person name="Boldt J."/>
            <person name="Bunk B."/>
            <person name="Haeckl F.J.F.P.J."/>
            <person name="Gunesch A.P."/>
            <person name="Birkelbach J."/>
            <person name="Nuebel U."/>
            <person name="Pietschmann T."/>
            <person name="Bach T."/>
            <person name="Mueller R."/>
        </authorList>
    </citation>
    <scope>NUCLEOTIDE SEQUENCE [LARGE SCALE GENOMIC DNA]</scope>
    <source>
        <strain evidence="1 2">MSr11954</strain>
    </source>
</reference>
<dbReference type="Pfam" id="PF13540">
    <property type="entry name" value="RCC1_2"/>
    <property type="match status" value="2"/>
</dbReference>
<evidence type="ECO:0008006" key="3">
    <source>
        <dbReference type="Google" id="ProtNLM"/>
    </source>
</evidence>
<keyword evidence="2" id="KW-1185">Reference proteome</keyword>
<evidence type="ECO:0000313" key="1">
    <source>
        <dbReference type="EMBL" id="WXB12565.1"/>
    </source>
</evidence>